<dbReference type="InterPro" id="IPR023575">
    <property type="entry name" value="Ribosomal_uS19_SF"/>
</dbReference>
<proteinExistence type="inferred from homology"/>
<dbReference type="SUPFAM" id="SSF54570">
    <property type="entry name" value="Ribosomal protein S19"/>
    <property type="match status" value="1"/>
</dbReference>
<accession>A0A2R4A3C2</accession>
<dbReference type="InterPro" id="IPR002222">
    <property type="entry name" value="Ribosomal_uS19"/>
</dbReference>
<keyword evidence="5" id="KW-0496">Mitochondrion</keyword>
<dbReference type="EMBL" id="MF997420">
    <property type="protein sequence ID" value="AVR57529.1"/>
    <property type="molecule type" value="Genomic_DNA"/>
</dbReference>
<reference evidence="5" key="1">
    <citation type="submission" date="2017-09" db="EMBL/GenBank/DDBJ databases">
        <title>Comparative analysis of the mitochondrial genomes of 6 newly sequenced diatoms reveals group II introns in the barcoding region of cox1.</title>
        <authorList>
            <person name="Keepers K.G."/>
            <person name="Pogoda C.S."/>
            <person name="Kane N.C."/>
            <person name="Hamsher S.E."/>
            <person name="Stepanek J.G."/>
            <person name="Kociolek J.P."/>
        </authorList>
    </citation>
    <scope>NUCLEOTIDE SEQUENCE</scope>
</reference>
<comment type="similarity">
    <text evidence="1 4">Belongs to the universal ribosomal protein uS19 family.</text>
</comment>
<dbReference type="GeneID" id="36937331"/>
<dbReference type="GO" id="GO:0006412">
    <property type="term" value="P:translation"/>
    <property type="evidence" value="ECO:0007669"/>
    <property type="project" value="InterPro"/>
</dbReference>
<dbReference type="AlphaFoldDB" id="A0A2R4A3C2"/>
<evidence type="ECO:0000256" key="1">
    <source>
        <dbReference type="ARBA" id="ARBA00007345"/>
    </source>
</evidence>
<dbReference type="InterPro" id="IPR020934">
    <property type="entry name" value="Ribosomal_uS19_CS"/>
</dbReference>
<evidence type="ECO:0000256" key="2">
    <source>
        <dbReference type="ARBA" id="ARBA00022980"/>
    </source>
</evidence>
<dbReference type="HAMAP" id="MF_00531">
    <property type="entry name" value="Ribosomal_uS19"/>
    <property type="match status" value="1"/>
</dbReference>
<dbReference type="GO" id="GO:0005763">
    <property type="term" value="C:mitochondrial small ribosomal subunit"/>
    <property type="evidence" value="ECO:0007669"/>
    <property type="project" value="TreeGrafter"/>
</dbReference>
<dbReference type="GO" id="GO:0003735">
    <property type="term" value="F:structural constituent of ribosome"/>
    <property type="evidence" value="ECO:0007669"/>
    <property type="project" value="InterPro"/>
</dbReference>
<name>A0A2R4A3C2_9STRA</name>
<dbReference type="PRINTS" id="PR00975">
    <property type="entry name" value="RIBOSOMALS19"/>
</dbReference>
<dbReference type="Pfam" id="PF00203">
    <property type="entry name" value="Ribosomal_S19"/>
    <property type="match status" value="1"/>
</dbReference>
<dbReference type="PANTHER" id="PTHR11880">
    <property type="entry name" value="RIBOSOMAL PROTEIN S19P FAMILY MEMBER"/>
    <property type="match status" value="1"/>
</dbReference>
<dbReference type="Gene3D" id="3.30.860.10">
    <property type="entry name" value="30s Ribosomal Protein S19, Chain A"/>
    <property type="match status" value="1"/>
</dbReference>
<organism evidence="5">
    <name type="scientific">Halamphora coffeiformis</name>
    <dbReference type="NCBI Taxonomy" id="1487565"/>
    <lineage>
        <taxon>Eukaryota</taxon>
        <taxon>Sar</taxon>
        <taxon>Stramenopiles</taxon>
        <taxon>Ochrophyta</taxon>
        <taxon>Bacillariophyta</taxon>
        <taxon>Bacillariophyceae</taxon>
        <taxon>Bacillariophycidae</taxon>
        <taxon>Naviculales</taxon>
        <taxon>Amphipleuraceae</taxon>
        <taxon>Halamphora</taxon>
    </lineage>
</organism>
<evidence type="ECO:0000256" key="4">
    <source>
        <dbReference type="RuleBase" id="RU003485"/>
    </source>
</evidence>
<dbReference type="RefSeq" id="YP_009485465.1">
    <property type="nucleotide sequence ID" value="NC_037727.1"/>
</dbReference>
<dbReference type="PANTHER" id="PTHR11880:SF8">
    <property type="entry name" value="SMALL RIBOSOMAL SUBUNIT PROTEIN US19M"/>
    <property type="match status" value="1"/>
</dbReference>
<keyword evidence="3 4" id="KW-0687">Ribonucleoprotein</keyword>
<dbReference type="PROSITE" id="PS00323">
    <property type="entry name" value="RIBOSOMAL_S19"/>
    <property type="match status" value="1"/>
</dbReference>
<keyword evidence="2 4" id="KW-0689">Ribosomal protein</keyword>
<evidence type="ECO:0000256" key="3">
    <source>
        <dbReference type="ARBA" id="ARBA00023274"/>
    </source>
</evidence>
<sequence>MSRAKWKSPYLDENTIRQLKESKKNHKTVTTSRTTEILPNFIEKSFSVYNGQKYNEILVTEEMIGHKFGEFVPTRKRFIFKKKKAKK</sequence>
<protein>
    <submittedName>
        <fullName evidence="5">Ribosomal protein S19</fullName>
    </submittedName>
</protein>
<dbReference type="GO" id="GO:0000028">
    <property type="term" value="P:ribosomal small subunit assembly"/>
    <property type="evidence" value="ECO:0007669"/>
    <property type="project" value="TreeGrafter"/>
</dbReference>
<evidence type="ECO:0000313" key="5">
    <source>
        <dbReference type="EMBL" id="AVR57529.1"/>
    </source>
</evidence>
<geneLocation type="mitochondrion" evidence="5"/>
<dbReference type="GO" id="GO:0003723">
    <property type="term" value="F:RNA binding"/>
    <property type="evidence" value="ECO:0007669"/>
    <property type="project" value="InterPro"/>
</dbReference>
<dbReference type="PIRSF" id="PIRSF002144">
    <property type="entry name" value="Ribosomal_S19"/>
    <property type="match status" value="1"/>
</dbReference>
<gene>
    <name evidence="5" type="primary">rps19</name>
</gene>